<feature type="compositionally biased region" description="Low complexity" evidence="1">
    <location>
        <begin position="131"/>
        <end position="144"/>
    </location>
</feature>
<feature type="chain" id="PRO_5003240359" evidence="2">
    <location>
        <begin position="23"/>
        <end position="219"/>
    </location>
</feature>
<keyword evidence="4" id="KW-1185">Reference proteome</keyword>
<dbReference type="KEGG" id="dpx:DAPPUDRAFT_95321"/>
<reference evidence="3 4" key="1">
    <citation type="journal article" date="2011" name="Science">
        <title>The ecoresponsive genome of Daphnia pulex.</title>
        <authorList>
            <person name="Colbourne J.K."/>
            <person name="Pfrender M.E."/>
            <person name="Gilbert D."/>
            <person name="Thomas W.K."/>
            <person name="Tucker A."/>
            <person name="Oakley T.H."/>
            <person name="Tokishita S."/>
            <person name="Aerts A."/>
            <person name="Arnold G.J."/>
            <person name="Basu M.K."/>
            <person name="Bauer D.J."/>
            <person name="Caceres C.E."/>
            <person name="Carmel L."/>
            <person name="Casola C."/>
            <person name="Choi J.H."/>
            <person name="Detter J.C."/>
            <person name="Dong Q."/>
            <person name="Dusheyko S."/>
            <person name="Eads B.D."/>
            <person name="Frohlich T."/>
            <person name="Geiler-Samerotte K.A."/>
            <person name="Gerlach D."/>
            <person name="Hatcher P."/>
            <person name="Jogdeo S."/>
            <person name="Krijgsveld J."/>
            <person name="Kriventseva E.V."/>
            <person name="Kultz D."/>
            <person name="Laforsch C."/>
            <person name="Lindquist E."/>
            <person name="Lopez J."/>
            <person name="Manak J.R."/>
            <person name="Muller J."/>
            <person name="Pangilinan J."/>
            <person name="Patwardhan R.P."/>
            <person name="Pitluck S."/>
            <person name="Pritham E.J."/>
            <person name="Rechtsteiner A."/>
            <person name="Rho M."/>
            <person name="Rogozin I.B."/>
            <person name="Sakarya O."/>
            <person name="Salamov A."/>
            <person name="Schaack S."/>
            <person name="Shapiro H."/>
            <person name="Shiga Y."/>
            <person name="Skalitzky C."/>
            <person name="Smith Z."/>
            <person name="Souvorov A."/>
            <person name="Sung W."/>
            <person name="Tang Z."/>
            <person name="Tsuchiya D."/>
            <person name="Tu H."/>
            <person name="Vos H."/>
            <person name="Wang M."/>
            <person name="Wolf Y.I."/>
            <person name="Yamagata H."/>
            <person name="Yamada T."/>
            <person name="Ye Y."/>
            <person name="Shaw J.R."/>
            <person name="Andrews J."/>
            <person name="Crease T.J."/>
            <person name="Tang H."/>
            <person name="Lucas S.M."/>
            <person name="Robertson H.M."/>
            <person name="Bork P."/>
            <person name="Koonin E.V."/>
            <person name="Zdobnov E.M."/>
            <person name="Grigoriev I.V."/>
            <person name="Lynch M."/>
            <person name="Boore J.L."/>
        </authorList>
    </citation>
    <scope>NUCLEOTIDE SEQUENCE [LARGE SCALE GENOMIC DNA]</scope>
</reference>
<evidence type="ECO:0000256" key="2">
    <source>
        <dbReference type="SAM" id="SignalP"/>
    </source>
</evidence>
<feature type="region of interest" description="Disordered" evidence="1">
    <location>
        <begin position="117"/>
        <end position="149"/>
    </location>
</feature>
<protein>
    <submittedName>
        <fullName evidence="3">Uncharacterized protein</fullName>
    </submittedName>
</protein>
<feature type="signal peptide" evidence="2">
    <location>
        <begin position="1"/>
        <end position="22"/>
    </location>
</feature>
<sequence>MRLIISAILILSVIAAVTFGEAQHYQYPNSPFVFPGYPMLRNQQSLQQNQPDSRFFFSGLFTTFTYTISTVTSTTVATTVTTCTTSAATLTTCTAGRKRRDEHGVFRNPRGLFYDEKEEEGEERNIFLPTQDQASSESDSARSSRQMEVQPALPFPIQPTFGAYYTPEMGYNNLSPAVPLSRIFLAFGTATVTVTSTSTSTSKLTAVCKSTTGFSVCTS</sequence>
<proteinExistence type="predicted"/>
<name>E9FVC1_DAPPU</name>
<gene>
    <name evidence="3" type="ORF">DAPPUDRAFT_95321</name>
</gene>
<dbReference type="HOGENOM" id="CLU_092176_0_0_1"/>
<dbReference type="InParanoid" id="E9FVC1"/>
<evidence type="ECO:0000313" key="3">
    <source>
        <dbReference type="EMBL" id="EFX89134.1"/>
    </source>
</evidence>
<dbReference type="PhylomeDB" id="E9FVC1"/>
<accession>E9FVC1</accession>
<dbReference type="EMBL" id="GL732525">
    <property type="protein sequence ID" value="EFX89134.1"/>
    <property type="molecule type" value="Genomic_DNA"/>
</dbReference>
<evidence type="ECO:0000256" key="1">
    <source>
        <dbReference type="SAM" id="MobiDB-lite"/>
    </source>
</evidence>
<evidence type="ECO:0000313" key="4">
    <source>
        <dbReference type="Proteomes" id="UP000000305"/>
    </source>
</evidence>
<organism evidence="3 4">
    <name type="scientific">Daphnia pulex</name>
    <name type="common">Water flea</name>
    <dbReference type="NCBI Taxonomy" id="6669"/>
    <lineage>
        <taxon>Eukaryota</taxon>
        <taxon>Metazoa</taxon>
        <taxon>Ecdysozoa</taxon>
        <taxon>Arthropoda</taxon>
        <taxon>Crustacea</taxon>
        <taxon>Branchiopoda</taxon>
        <taxon>Diplostraca</taxon>
        <taxon>Cladocera</taxon>
        <taxon>Anomopoda</taxon>
        <taxon>Daphniidae</taxon>
        <taxon>Daphnia</taxon>
    </lineage>
</organism>
<dbReference type="Proteomes" id="UP000000305">
    <property type="component" value="Unassembled WGS sequence"/>
</dbReference>
<dbReference type="OrthoDB" id="6369957at2759"/>
<dbReference type="AlphaFoldDB" id="E9FVC1"/>
<keyword evidence="2" id="KW-0732">Signal</keyword>